<keyword evidence="3" id="KW-1185">Reference proteome</keyword>
<evidence type="ECO:0000313" key="3">
    <source>
        <dbReference type="Proteomes" id="UP000886523"/>
    </source>
</evidence>
<dbReference type="EMBL" id="MU128925">
    <property type="protein sequence ID" value="KAF9518424.1"/>
    <property type="molecule type" value="Genomic_DNA"/>
</dbReference>
<feature type="compositionally biased region" description="Polar residues" evidence="1">
    <location>
        <begin position="77"/>
        <end position="91"/>
    </location>
</feature>
<comment type="caution">
    <text evidence="2">The sequence shown here is derived from an EMBL/GenBank/DDBJ whole genome shotgun (WGS) entry which is preliminary data.</text>
</comment>
<dbReference type="Proteomes" id="UP000886523">
    <property type="component" value="Unassembled WGS sequence"/>
</dbReference>
<protein>
    <submittedName>
        <fullName evidence="2">Uncharacterized protein</fullName>
    </submittedName>
</protein>
<feature type="compositionally biased region" description="Polar residues" evidence="1">
    <location>
        <begin position="1"/>
        <end position="32"/>
    </location>
</feature>
<name>A0A9P6E0R8_9AGAM</name>
<dbReference type="AlphaFoldDB" id="A0A9P6E0R8"/>
<sequence length="239" mass="26627">MALPTSPVTSRAASEPPISTRSVTMAVVSSPNEAVHPDANNDTSRTSKILAFVATGDASSPVPFPDLQSRSRHIPSQMENSGSDLPTSAVSNVPEITHPSIFRFPSQRQERDNDGGDDDDDETRVPPPTLDEYDLDEIPSSQTQLLNPAHMPNLFPSVSRPHQVPSHTRRLQVSRRFRQCSRLERKTIARITCQLVPDPRKSSHIRPGSFCRCFREIILCFGRFFRLAVLSFPCRLKGQ</sequence>
<proteinExistence type="predicted"/>
<reference evidence="2" key="1">
    <citation type="journal article" date="2020" name="Nat. Commun.">
        <title>Large-scale genome sequencing of mycorrhizal fungi provides insights into the early evolution of symbiotic traits.</title>
        <authorList>
            <person name="Miyauchi S."/>
            <person name="Kiss E."/>
            <person name="Kuo A."/>
            <person name="Drula E."/>
            <person name="Kohler A."/>
            <person name="Sanchez-Garcia M."/>
            <person name="Morin E."/>
            <person name="Andreopoulos B."/>
            <person name="Barry K.W."/>
            <person name="Bonito G."/>
            <person name="Buee M."/>
            <person name="Carver A."/>
            <person name="Chen C."/>
            <person name="Cichocki N."/>
            <person name="Clum A."/>
            <person name="Culley D."/>
            <person name="Crous P.W."/>
            <person name="Fauchery L."/>
            <person name="Girlanda M."/>
            <person name="Hayes R.D."/>
            <person name="Keri Z."/>
            <person name="LaButti K."/>
            <person name="Lipzen A."/>
            <person name="Lombard V."/>
            <person name="Magnuson J."/>
            <person name="Maillard F."/>
            <person name="Murat C."/>
            <person name="Nolan M."/>
            <person name="Ohm R.A."/>
            <person name="Pangilinan J."/>
            <person name="Pereira M.F."/>
            <person name="Perotto S."/>
            <person name="Peter M."/>
            <person name="Pfister S."/>
            <person name="Riley R."/>
            <person name="Sitrit Y."/>
            <person name="Stielow J.B."/>
            <person name="Szollosi G."/>
            <person name="Zifcakova L."/>
            <person name="Stursova M."/>
            <person name="Spatafora J.W."/>
            <person name="Tedersoo L."/>
            <person name="Vaario L.M."/>
            <person name="Yamada A."/>
            <person name="Yan M."/>
            <person name="Wang P."/>
            <person name="Xu J."/>
            <person name="Bruns T."/>
            <person name="Baldrian P."/>
            <person name="Vilgalys R."/>
            <person name="Dunand C."/>
            <person name="Henrissat B."/>
            <person name="Grigoriev I.V."/>
            <person name="Hibbett D."/>
            <person name="Nagy L.G."/>
            <person name="Martin F.M."/>
        </authorList>
    </citation>
    <scope>NUCLEOTIDE SEQUENCE</scope>
    <source>
        <strain evidence="2">UP504</strain>
    </source>
</reference>
<evidence type="ECO:0000313" key="2">
    <source>
        <dbReference type="EMBL" id="KAF9518424.1"/>
    </source>
</evidence>
<gene>
    <name evidence="2" type="ORF">BS47DRAFT_298914</name>
</gene>
<organism evidence="2 3">
    <name type="scientific">Hydnum rufescens UP504</name>
    <dbReference type="NCBI Taxonomy" id="1448309"/>
    <lineage>
        <taxon>Eukaryota</taxon>
        <taxon>Fungi</taxon>
        <taxon>Dikarya</taxon>
        <taxon>Basidiomycota</taxon>
        <taxon>Agaricomycotina</taxon>
        <taxon>Agaricomycetes</taxon>
        <taxon>Cantharellales</taxon>
        <taxon>Hydnaceae</taxon>
        <taxon>Hydnum</taxon>
    </lineage>
</organism>
<evidence type="ECO:0000256" key="1">
    <source>
        <dbReference type="SAM" id="MobiDB-lite"/>
    </source>
</evidence>
<accession>A0A9P6E0R8</accession>
<feature type="region of interest" description="Disordered" evidence="1">
    <location>
        <begin position="1"/>
        <end position="135"/>
    </location>
</feature>